<name>A0A7C1SC26_UNCW3</name>
<dbReference type="Gene3D" id="3.40.50.970">
    <property type="match status" value="1"/>
</dbReference>
<dbReference type="InterPro" id="IPR051457">
    <property type="entry name" value="2-oxoacid:Fd_oxidoreductase"/>
</dbReference>
<dbReference type="GO" id="GO:0030976">
    <property type="term" value="F:thiamine pyrophosphate binding"/>
    <property type="evidence" value="ECO:0007669"/>
    <property type="project" value="InterPro"/>
</dbReference>
<evidence type="ECO:0000256" key="1">
    <source>
        <dbReference type="ARBA" id="ARBA00023002"/>
    </source>
</evidence>
<evidence type="ECO:0000313" key="4">
    <source>
        <dbReference type="EMBL" id="HEE18328.1"/>
    </source>
</evidence>
<gene>
    <name evidence="4" type="ORF">ENP62_02105</name>
    <name evidence="3" type="ORF">ENP94_00965</name>
</gene>
<dbReference type="GO" id="GO:0045333">
    <property type="term" value="P:cellular respiration"/>
    <property type="evidence" value="ECO:0007669"/>
    <property type="project" value="UniProtKB-ARBA"/>
</dbReference>
<organism evidence="3">
    <name type="scientific">candidate division WOR-3 bacterium</name>
    <dbReference type="NCBI Taxonomy" id="2052148"/>
    <lineage>
        <taxon>Bacteria</taxon>
        <taxon>Bacteria division WOR-3</taxon>
    </lineage>
</organism>
<dbReference type="GO" id="GO:0016625">
    <property type="term" value="F:oxidoreductase activity, acting on the aldehyde or oxo group of donors, iron-sulfur protein as acceptor"/>
    <property type="evidence" value="ECO:0007669"/>
    <property type="project" value="UniProtKB-ARBA"/>
</dbReference>
<dbReference type="SUPFAM" id="SSF52518">
    <property type="entry name" value="Thiamin diphosphate-binding fold (THDP-binding)"/>
    <property type="match status" value="1"/>
</dbReference>
<dbReference type="PANTHER" id="PTHR48084:SF1">
    <property type="entry name" value="2-OXOGLUTARATE SYNTHASE SUBUNIT KORB"/>
    <property type="match status" value="1"/>
</dbReference>
<proteinExistence type="predicted"/>
<comment type="caution">
    <text evidence="3">The sequence shown here is derived from an EMBL/GenBank/DDBJ whole genome shotgun (WGS) entry which is preliminary data.</text>
</comment>
<dbReference type="InterPro" id="IPR011766">
    <property type="entry name" value="TPP_enzyme_TPP-bd"/>
</dbReference>
<dbReference type="EMBL" id="DSLG01000002">
    <property type="protein sequence ID" value="HEA86566.1"/>
    <property type="molecule type" value="Genomic_DNA"/>
</dbReference>
<dbReference type="AlphaFoldDB" id="A0A7C1SC26"/>
<keyword evidence="1" id="KW-0560">Oxidoreductase</keyword>
<sequence length="291" mass="31967">MIEQIEHHPLDELLRVDRIPHIWCSTCGLGIVLNSFLTAVRESGISRQDIAVVSGIGCTGRAAGYVNLDSFHTTHGRALPFATGLKLGNPKLKVVVISGDGDLVAIGGNHLIHSARRNMDLTVICVNNFNYAMTGGQFGPTTPPGAKLTTAPFGSYEHPFNLPFLVDSCGATYVARWTVLHVRQMTDAFREALEHPGFSFVEVISPCPTVYGRRNQLGSGLDIVKYYREKSVVRNDIDTRECEIELGGTIVVGRFVRKRKPTYLEKMNEYLRQSVGEAFVPYSGPVDDAGD</sequence>
<dbReference type="PANTHER" id="PTHR48084">
    <property type="entry name" value="2-OXOGLUTARATE OXIDOREDUCTASE SUBUNIT KORB-RELATED"/>
    <property type="match status" value="1"/>
</dbReference>
<dbReference type="InterPro" id="IPR029061">
    <property type="entry name" value="THDP-binding"/>
</dbReference>
<reference evidence="3" key="1">
    <citation type="journal article" date="2020" name="mSystems">
        <title>Genome- and Community-Level Interaction Insights into Carbon Utilization and Element Cycling Functions of Hydrothermarchaeota in Hydrothermal Sediment.</title>
        <authorList>
            <person name="Zhou Z."/>
            <person name="Liu Y."/>
            <person name="Xu W."/>
            <person name="Pan J."/>
            <person name="Luo Z.H."/>
            <person name="Li M."/>
        </authorList>
    </citation>
    <scope>NUCLEOTIDE SEQUENCE [LARGE SCALE GENOMIC DNA]</scope>
    <source>
        <strain evidence="4">SpSt-236</strain>
        <strain evidence="3">SpSt-265</strain>
    </source>
</reference>
<feature type="domain" description="Thiamine pyrophosphate enzyme TPP-binding" evidence="2">
    <location>
        <begin position="58"/>
        <end position="203"/>
    </location>
</feature>
<evidence type="ECO:0000313" key="3">
    <source>
        <dbReference type="EMBL" id="HEA86566.1"/>
    </source>
</evidence>
<dbReference type="CDD" id="cd03375">
    <property type="entry name" value="TPP_OGFOR"/>
    <property type="match status" value="1"/>
</dbReference>
<dbReference type="EMBL" id="DSKA01000157">
    <property type="protein sequence ID" value="HEE18328.1"/>
    <property type="molecule type" value="Genomic_DNA"/>
</dbReference>
<dbReference type="Pfam" id="PF02775">
    <property type="entry name" value="TPP_enzyme_C"/>
    <property type="match status" value="1"/>
</dbReference>
<evidence type="ECO:0000259" key="2">
    <source>
        <dbReference type="Pfam" id="PF02775"/>
    </source>
</evidence>
<protein>
    <submittedName>
        <fullName evidence="3">2-oxoacid:ferredoxin oxidoreductase subunit beta</fullName>
    </submittedName>
</protein>
<accession>A0A7C1SC26</accession>